<gene>
    <name evidence="2" type="ORF">FJZ00_12100</name>
</gene>
<reference evidence="2 3" key="1">
    <citation type="submission" date="2019-03" db="EMBL/GenBank/DDBJ databases">
        <title>Lake Tanganyika Metagenome-Assembled Genomes (MAGs).</title>
        <authorList>
            <person name="Tran P."/>
        </authorList>
    </citation>
    <scope>NUCLEOTIDE SEQUENCE [LARGE SCALE GENOMIC DNA]</scope>
    <source>
        <strain evidence="2">K_DeepCast_65m_m2_236</strain>
    </source>
</reference>
<accession>A0A937X4Y1</accession>
<keyword evidence="1" id="KW-0472">Membrane</keyword>
<evidence type="ECO:0000313" key="3">
    <source>
        <dbReference type="Proteomes" id="UP000703893"/>
    </source>
</evidence>
<feature type="non-terminal residue" evidence="2">
    <location>
        <position position="88"/>
    </location>
</feature>
<name>A0A937X4Y1_9BACT</name>
<dbReference type="AlphaFoldDB" id="A0A937X4Y1"/>
<dbReference type="EMBL" id="VGJX01000766">
    <property type="protein sequence ID" value="MBM3275888.1"/>
    <property type="molecule type" value="Genomic_DNA"/>
</dbReference>
<proteinExistence type="predicted"/>
<dbReference type="Proteomes" id="UP000703893">
    <property type="component" value="Unassembled WGS sequence"/>
</dbReference>
<feature type="transmembrane region" description="Helical" evidence="1">
    <location>
        <begin position="36"/>
        <end position="60"/>
    </location>
</feature>
<comment type="caution">
    <text evidence="2">The sequence shown here is derived from an EMBL/GenBank/DDBJ whole genome shotgun (WGS) entry which is preliminary data.</text>
</comment>
<protein>
    <submittedName>
        <fullName evidence="2">Uncharacterized protein</fullName>
    </submittedName>
</protein>
<organism evidence="2 3">
    <name type="scientific">Candidatus Tanganyikabacteria bacterium</name>
    <dbReference type="NCBI Taxonomy" id="2961651"/>
    <lineage>
        <taxon>Bacteria</taxon>
        <taxon>Bacillati</taxon>
        <taxon>Candidatus Sericytochromatia</taxon>
        <taxon>Candidatus Tanganyikabacteria</taxon>
    </lineage>
</organism>
<keyword evidence="1" id="KW-0812">Transmembrane</keyword>
<keyword evidence="1" id="KW-1133">Transmembrane helix</keyword>
<sequence length="88" mass="9152">MQNNEPPVAQRSARAEAADTSNFFGRLADGIARHKWLIVGIWLLALAGGGAMAGRVAGILEGGSGDLPGTSSARVSAEIARDFDSPFR</sequence>
<evidence type="ECO:0000256" key="1">
    <source>
        <dbReference type="SAM" id="Phobius"/>
    </source>
</evidence>
<evidence type="ECO:0000313" key="2">
    <source>
        <dbReference type="EMBL" id="MBM3275888.1"/>
    </source>
</evidence>